<accession>A0A6G0T8A9</accession>
<dbReference type="Proteomes" id="UP000475862">
    <property type="component" value="Unassembled WGS sequence"/>
</dbReference>
<dbReference type="AlphaFoldDB" id="A0A6G0T8A9"/>
<organism evidence="1 2">
    <name type="scientific">Aphis glycines</name>
    <name type="common">Soybean aphid</name>
    <dbReference type="NCBI Taxonomy" id="307491"/>
    <lineage>
        <taxon>Eukaryota</taxon>
        <taxon>Metazoa</taxon>
        <taxon>Ecdysozoa</taxon>
        <taxon>Arthropoda</taxon>
        <taxon>Hexapoda</taxon>
        <taxon>Insecta</taxon>
        <taxon>Pterygota</taxon>
        <taxon>Neoptera</taxon>
        <taxon>Paraneoptera</taxon>
        <taxon>Hemiptera</taxon>
        <taxon>Sternorrhyncha</taxon>
        <taxon>Aphidomorpha</taxon>
        <taxon>Aphidoidea</taxon>
        <taxon>Aphididae</taxon>
        <taxon>Aphidini</taxon>
        <taxon>Aphis</taxon>
        <taxon>Aphis</taxon>
    </lineage>
</organism>
<name>A0A6G0T8A9_APHGL</name>
<reference evidence="1 2" key="1">
    <citation type="submission" date="2019-08" db="EMBL/GenBank/DDBJ databases">
        <title>The genome of the soybean aphid Biotype 1, its phylome, world population structure and adaptation to the North American continent.</title>
        <authorList>
            <person name="Giordano R."/>
            <person name="Donthu R.K."/>
            <person name="Hernandez A.G."/>
            <person name="Wright C.L."/>
            <person name="Zimin A.V."/>
        </authorList>
    </citation>
    <scope>NUCLEOTIDE SEQUENCE [LARGE SCALE GENOMIC DNA]</scope>
    <source>
        <tissue evidence="1">Whole aphids</tissue>
    </source>
</reference>
<gene>
    <name evidence="1" type="ORF">AGLY_013680</name>
</gene>
<evidence type="ECO:0000313" key="1">
    <source>
        <dbReference type="EMBL" id="KAE9527032.1"/>
    </source>
</evidence>
<sequence length="178" mass="20224">MSSLIYGLQLGLTYNVHDKNDCKLRDDVKGGNPGLILIEWRTNVHIDLCQVPDNIKLTNVLAKKNLPEFHNSDDELNIIITLIQQNRIPFLIERIFAYKIALIPGALSESKRSETIKKMVTLLSKLEIEVMIDKMMNTSLGFFLKLVPKLWHTVIFLASHSIESVKKSGVVINKVMII</sequence>
<protein>
    <submittedName>
        <fullName evidence="1">Uncharacterized protein</fullName>
    </submittedName>
</protein>
<comment type="caution">
    <text evidence="1">The sequence shown here is derived from an EMBL/GenBank/DDBJ whole genome shotgun (WGS) entry which is preliminary data.</text>
</comment>
<proteinExistence type="predicted"/>
<evidence type="ECO:0000313" key="2">
    <source>
        <dbReference type="Proteomes" id="UP000475862"/>
    </source>
</evidence>
<dbReference type="EMBL" id="VYZN01000054">
    <property type="protein sequence ID" value="KAE9527032.1"/>
    <property type="molecule type" value="Genomic_DNA"/>
</dbReference>
<keyword evidence="2" id="KW-1185">Reference proteome</keyword>